<dbReference type="InterPro" id="IPR050266">
    <property type="entry name" value="AB_hydrolase_sf"/>
</dbReference>
<protein>
    <submittedName>
        <fullName evidence="2">Alpha/beta hydrolase</fullName>
    </submittedName>
</protein>
<dbReference type="GO" id="GO:0016787">
    <property type="term" value="F:hydrolase activity"/>
    <property type="evidence" value="ECO:0007669"/>
    <property type="project" value="UniProtKB-KW"/>
</dbReference>
<dbReference type="Pfam" id="PF12697">
    <property type="entry name" value="Abhydrolase_6"/>
    <property type="match status" value="1"/>
</dbReference>
<dbReference type="EMBL" id="BAABGN010000004">
    <property type="protein sequence ID" value="GAA4420160.1"/>
    <property type="molecule type" value="Genomic_DNA"/>
</dbReference>
<dbReference type="EMBL" id="BAABGN010000002">
    <property type="protein sequence ID" value="GAA4416572.1"/>
    <property type="molecule type" value="Genomic_DNA"/>
</dbReference>
<dbReference type="PRINTS" id="PR00111">
    <property type="entry name" value="ABHYDROLASE"/>
</dbReference>
<keyword evidence="2" id="KW-0378">Hydrolase</keyword>
<evidence type="ECO:0000259" key="1">
    <source>
        <dbReference type="Pfam" id="PF12697"/>
    </source>
</evidence>
<reference evidence="2" key="1">
    <citation type="journal article" date="2014" name="Int. J. Syst. Evol. Microbiol.">
        <title>Complete genome of a new Firmicutes species belonging to the dominant human colonic microbiota ('Ruminococcus bicirculans') reveals two chromosomes and a selective capacity to utilize plant glucans.</title>
        <authorList>
            <consortium name="NISC Comparative Sequencing Program"/>
            <person name="Wegmann U."/>
            <person name="Louis P."/>
            <person name="Goesmann A."/>
            <person name="Henrissat B."/>
            <person name="Duncan S.H."/>
            <person name="Flint H.J."/>
        </authorList>
    </citation>
    <scope>NUCLEOTIDE SEQUENCE</scope>
    <source>
        <strain evidence="2">JCM 17810</strain>
    </source>
</reference>
<dbReference type="PANTHER" id="PTHR43798">
    <property type="entry name" value="MONOACYLGLYCEROL LIPASE"/>
    <property type="match status" value="1"/>
</dbReference>
<reference evidence="2" key="3">
    <citation type="submission" date="2023-12" db="EMBL/GenBank/DDBJ databases">
        <authorList>
            <person name="Sun Q."/>
            <person name="Inoue M."/>
        </authorList>
    </citation>
    <scope>NUCLEOTIDE SEQUENCE</scope>
    <source>
        <strain evidence="2">JCM 17810</strain>
    </source>
</reference>
<accession>A0ABP8KTX7</accession>
<gene>
    <name evidence="2" type="ORF">GCM10023169_04020</name>
    <name evidence="3" type="ORF">GCM10023169_11630</name>
</gene>
<dbReference type="InterPro" id="IPR000073">
    <property type="entry name" value="AB_hydrolase_1"/>
</dbReference>
<feature type="domain" description="AB hydrolase-1" evidence="1">
    <location>
        <begin position="14"/>
        <end position="254"/>
    </location>
</feature>
<evidence type="ECO:0000313" key="3">
    <source>
        <dbReference type="EMBL" id="GAA4420160.1"/>
    </source>
</evidence>
<evidence type="ECO:0000313" key="2">
    <source>
        <dbReference type="EMBL" id="GAA4416572.1"/>
    </source>
</evidence>
<evidence type="ECO:0000313" key="4">
    <source>
        <dbReference type="Proteomes" id="UP001500622"/>
    </source>
</evidence>
<organism evidence="2 4">
    <name type="scientific">Georgenia halophila</name>
    <dbReference type="NCBI Taxonomy" id="620889"/>
    <lineage>
        <taxon>Bacteria</taxon>
        <taxon>Bacillati</taxon>
        <taxon>Actinomycetota</taxon>
        <taxon>Actinomycetes</taxon>
        <taxon>Micrococcales</taxon>
        <taxon>Bogoriellaceae</taxon>
        <taxon>Georgenia</taxon>
    </lineage>
</organism>
<dbReference type="InterPro" id="IPR029058">
    <property type="entry name" value="AB_hydrolase_fold"/>
</dbReference>
<name>A0ABP8KTX7_9MICO</name>
<reference evidence="4" key="2">
    <citation type="journal article" date="2019" name="Int. J. Syst. Evol. Microbiol.">
        <title>The Global Catalogue of Microorganisms (GCM) 10K type strain sequencing project: providing services to taxonomists for standard genome sequencing and annotation.</title>
        <authorList>
            <consortium name="The Broad Institute Genomics Platform"/>
            <consortium name="The Broad Institute Genome Sequencing Center for Infectious Disease"/>
            <person name="Wu L."/>
            <person name="Ma J."/>
        </authorList>
    </citation>
    <scope>NUCLEOTIDE SEQUENCE [LARGE SCALE GENOMIC DNA]</scope>
    <source>
        <strain evidence="4">JCM 17810</strain>
    </source>
</reference>
<dbReference type="SUPFAM" id="SSF53474">
    <property type="entry name" value="alpha/beta-Hydrolases"/>
    <property type="match status" value="1"/>
</dbReference>
<dbReference type="Gene3D" id="3.40.50.1820">
    <property type="entry name" value="alpha/beta hydrolase"/>
    <property type="match status" value="1"/>
</dbReference>
<sequence>MSLETFGPSDGLPLVLLHAFPLDSRMWQDVISELDDIRVVTLDAPGFGDSPSPRELADELGCPVAPSLKTYAEAIALTLTDAGVDRAVVAGLSMGGYAALEVAERHPGLLAGIGLLDTKAGTDGPEARANRIRVADQAVGAMGSRAVAPMVDAVLSPRTHRERPDVVATVRDWLATAPPNGVSWAQRAMAARPDRLAVLERLEVPGLVLRGTDDASSSMDDAEAMEHALHDGELVVVPRAGHLSAVEEPREVATALRSLYMRCR</sequence>
<dbReference type="Proteomes" id="UP001500622">
    <property type="component" value="Unassembled WGS sequence"/>
</dbReference>
<keyword evidence="4" id="KW-1185">Reference proteome</keyword>
<comment type="caution">
    <text evidence="2">The sequence shown here is derived from an EMBL/GenBank/DDBJ whole genome shotgun (WGS) entry which is preliminary data.</text>
</comment>
<proteinExistence type="predicted"/>